<dbReference type="PROSITE" id="PS50011">
    <property type="entry name" value="PROTEIN_KINASE_DOM"/>
    <property type="match status" value="1"/>
</dbReference>
<dbReference type="Pfam" id="PF00069">
    <property type="entry name" value="Pkinase"/>
    <property type="match status" value="1"/>
</dbReference>
<dbReference type="InterPro" id="IPR008271">
    <property type="entry name" value="Ser/Thr_kinase_AS"/>
</dbReference>
<organism evidence="10">
    <name type="scientific">Leptocylindrus danicus</name>
    <dbReference type="NCBI Taxonomy" id="163516"/>
    <lineage>
        <taxon>Eukaryota</taxon>
        <taxon>Sar</taxon>
        <taxon>Stramenopiles</taxon>
        <taxon>Ochrophyta</taxon>
        <taxon>Bacillariophyta</taxon>
        <taxon>Coscinodiscophyceae</taxon>
        <taxon>Chaetocerotophycidae</taxon>
        <taxon>Leptocylindrales</taxon>
        <taxon>Leptocylindraceae</taxon>
        <taxon>Leptocylindrus</taxon>
    </lineage>
</organism>
<proteinExistence type="inferred from homology"/>
<keyword evidence="5" id="KW-0418">Kinase</keyword>
<evidence type="ECO:0000256" key="8">
    <source>
        <dbReference type="RuleBase" id="RU000304"/>
    </source>
</evidence>
<dbReference type="PROSITE" id="PS00108">
    <property type="entry name" value="PROTEIN_KINASE_ST"/>
    <property type="match status" value="1"/>
</dbReference>
<dbReference type="InterPro" id="IPR011009">
    <property type="entry name" value="Kinase-like_dom_sf"/>
</dbReference>
<dbReference type="Gene3D" id="3.30.200.20">
    <property type="entry name" value="Phosphorylase Kinase, domain 1"/>
    <property type="match status" value="1"/>
</dbReference>
<keyword evidence="4 7" id="KW-0547">Nucleotide-binding</keyword>
<evidence type="ECO:0000259" key="9">
    <source>
        <dbReference type="PROSITE" id="PS50011"/>
    </source>
</evidence>
<sequence>MFASKLHDFQEMRVLGHGGFGTVSVAQHISTSKLYAIKSLHKEHIAQTNQVVHTKTERRVLCHTEHPFIIKLHSAFQTRDKLYMVLDFCPGGDLRFHLNQMDGMMSVKMARFYCAEIVHALIYLHAKGIAHRDLKPENCLIDDCGHIKLVDFGLAKTGVQRPERGAYTHCGTFPYMAPEVLHQRGHGFAVDYWSLGVIAYEMICGWHPWYFNDSGDGDADVCPAGFAKSNALCFPRFVSRCAQDFISSLLIDNPLKRIGGHSCTEHPFFTKINWKLLYSKAYVPPIRNCNYKHFSPTYVSECITLYR</sequence>
<protein>
    <recommendedName>
        <fullName evidence="9">Protein kinase domain-containing protein</fullName>
    </recommendedName>
</protein>
<evidence type="ECO:0000256" key="6">
    <source>
        <dbReference type="ARBA" id="ARBA00022840"/>
    </source>
</evidence>
<keyword evidence="3" id="KW-0808">Transferase</keyword>
<evidence type="ECO:0000256" key="5">
    <source>
        <dbReference type="ARBA" id="ARBA00022777"/>
    </source>
</evidence>
<dbReference type="FunFam" id="3.30.200.20:FF:000042">
    <property type="entry name" value="Aurora kinase A"/>
    <property type="match status" value="1"/>
</dbReference>
<feature type="binding site" evidence="7">
    <location>
        <position position="38"/>
    </location>
    <ligand>
        <name>ATP</name>
        <dbReference type="ChEBI" id="CHEBI:30616"/>
    </ligand>
</feature>
<gene>
    <name evidence="10" type="ORF">LDAN0321_LOCUS9255</name>
</gene>
<evidence type="ECO:0000256" key="2">
    <source>
        <dbReference type="ARBA" id="ARBA00022553"/>
    </source>
</evidence>
<dbReference type="SUPFAM" id="SSF56112">
    <property type="entry name" value="Protein kinase-like (PK-like)"/>
    <property type="match status" value="1"/>
</dbReference>
<name>A0A7S2KHB4_9STRA</name>
<accession>A0A7S2KHB4</accession>
<dbReference type="FunFam" id="1.10.510.10:FF:000571">
    <property type="entry name" value="Maternal embryonic leucine zipper kinase"/>
    <property type="match status" value="1"/>
</dbReference>
<dbReference type="GO" id="GO:0005524">
    <property type="term" value="F:ATP binding"/>
    <property type="evidence" value="ECO:0007669"/>
    <property type="project" value="UniProtKB-UniRule"/>
</dbReference>
<dbReference type="PROSITE" id="PS00107">
    <property type="entry name" value="PROTEIN_KINASE_ATP"/>
    <property type="match status" value="1"/>
</dbReference>
<dbReference type="AlphaFoldDB" id="A0A7S2KHB4"/>
<evidence type="ECO:0000256" key="3">
    <source>
        <dbReference type="ARBA" id="ARBA00022679"/>
    </source>
</evidence>
<dbReference type="SMART" id="SM00220">
    <property type="entry name" value="S_TKc"/>
    <property type="match status" value="1"/>
</dbReference>
<evidence type="ECO:0000256" key="1">
    <source>
        <dbReference type="ARBA" id="ARBA00022527"/>
    </source>
</evidence>
<evidence type="ECO:0000256" key="7">
    <source>
        <dbReference type="PROSITE-ProRule" id="PRU10141"/>
    </source>
</evidence>
<dbReference type="InterPro" id="IPR000719">
    <property type="entry name" value="Prot_kinase_dom"/>
</dbReference>
<keyword evidence="1 8" id="KW-0723">Serine/threonine-protein kinase</keyword>
<dbReference type="InterPro" id="IPR045270">
    <property type="entry name" value="STKc_AGC"/>
</dbReference>
<dbReference type="EMBL" id="HBGY01014302">
    <property type="protein sequence ID" value="CAD9577025.1"/>
    <property type="molecule type" value="Transcribed_RNA"/>
</dbReference>
<dbReference type="GO" id="GO:0004674">
    <property type="term" value="F:protein serine/threonine kinase activity"/>
    <property type="evidence" value="ECO:0007669"/>
    <property type="project" value="UniProtKB-KW"/>
</dbReference>
<reference evidence="10" key="1">
    <citation type="submission" date="2021-01" db="EMBL/GenBank/DDBJ databases">
        <authorList>
            <person name="Corre E."/>
            <person name="Pelletier E."/>
            <person name="Niang G."/>
            <person name="Scheremetjew M."/>
            <person name="Finn R."/>
            <person name="Kale V."/>
            <person name="Holt S."/>
            <person name="Cochrane G."/>
            <person name="Meng A."/>
            <person name="Brown T."/>
            <person name="Cohen L."/>
        </authorList>
    </citation>
    <scope>NUCLEOTIDE SEQUENCE</scope>
    <source>
        <strain evidence="10">B650</strain>
    </source>
</reference>
<dbReference type="PANTHER" id="PTHR24351">
    <property type="entry name" value="RIBOSOMAL PROTEIN S6 KINASE"/>
    <property type="match status" value="1"/>
</dbReference>
<evidence type="ECO:0000256" key="4">
    <source>
        <dbReference type="ARBA" id="ARBA00022741"/>
    </source>
</evidence>
<feature type="domain" description="Protein kinase" evidence="9">
    <location>
        <begin position="9"/>
        <end position="269"/>
    </location>
</feature>
<dbReference type="InterPro" id="IPR017441">
    <property type="entry name" value="Protein_kinase_ATP_BS"/>
</dbReference>
<dbReference type="CDD" id="cd05123">
    <property type="entry name" value="STKc_AGC"/>
    <property type="match status" value="1"/>
</dbReference>
<evidence type="ECO:0000313" key="10">
    <source>
        <dbReference type="EMBL" id="CAD9577025.1"/>
    </source>
</evidence>
<keyword evidence="6 7" id="KW-0067">ATP-binding</keyword>
<keyword evidence="2" id="KW-0597">Phosphoprotein</keyword>
<comment type="similarity">
    <text evidence="8">Belongs to the protein kinase superfamily.</text>
</comment>
<dbReference type="Gene3D" id="1.10.510.10">
    <property type="entry name" value="Transferase(Phosphotransferase) domain 1"/>
    <property type="match status" value="1"/>
</dbReference>